<reference evidence="18 19" key="1">
    <citation type="journal article" date="2017" name="Genome Med.">
        <title>A novel Ruminococcus gnavus clade enriched in inflammatory bowel disease patients.</title>
        <authorList>
            <person name="Hall A.B."/>
            <person name="Yassour M."/>
            <person name="Sauk J."/>
            <person name="Garner A."/>
            <person name="Jiang X."/>
            <person name="Arthur T."/>
            <person name="Lagoudas G.K."/>
            <person name="Vatanen T."/>
            <person name="Fornelos N."/>
            <person name="Wilson R."/>
            <person name="Bertha M."/>
            <person name="Cohen M."/>
            <person name="Garber J."/>
            <person name="Khalili H."/>
            <person name="Gevers D."/>
            <person name="Ananthakrishnan A.N."/>
            <person name="Kugathasan S."/>
            <person name="Lander E.S."/>
            <person name="Blainey P."/>
            <person name="Vlamakis H."/>
            <person name="Xavier R.J."/>
            <person name="Huttenhower C."/>
        </authorList>
    </citation>
    <scope>NUCLEOTIDE SEQUENCE [LARGE SCALE GENOMIC DNA]</scope>
    <source>
        <strain evidence="12 18">RJX1124</strain>
        <strain evidence="13 19">RJX1125</strain>
    </source>
</reference>
<dbReference type="EMBL" id="JAPRBD010000024">
    <property type="protein sequence ID" value="MCZ0690883.1"/>
    <property type="molecule type" value="Genomic_DNA"/>
</dbReference>
<dbReference type="Proteomes" id="UP001297370">
    <property type="component" value="Unassembled WGS sequence"/>
</dbReference>
<reference evidence="5" key="5">
    <citation type="submission" date="2021-10" db="EMBL/GenBank/DDBJ databases">
        <title>Collection of gut derived symbiotic bacterial strains cultured from healthy donors.</title>
        <authorList>
            <person name="Lin H."/>
            <person name="Littmann E."/>
            <person name="Claire K."/>
            <person name="Pamer E."/>
        </authorList>
    </citation>
    <scope>NUCLEOTIDE SEQUENCE</scope>
    <source>
        <strain evidence="5">MSK.23.18</strain>
    </source>
</reference>
<dbReference type="EMBL" id="QSIR01000048">
    <property type="protein sequence ID" value="RHC99963.1"/>
    <property type="molecule type" value="Genomic_DNA"/>
</dbReference>
<dbReference type="InterPro" id="IPR013783">
    <property type="entry name" value="Ig-like_fold"/>
</dbReference>
<evidence type="ECO:0000313" key="7">
    <source>
        <dbReference type="EMBL" id="MCZ0690883.1"/>
    </source>
</evidence>
<dbReference type="PANTHER" id="PTHR42721">
    <property type="entry name" value="SUGAR HYDROLASE-RELATED"/>
    <property type="match status" value="1"/>
</dbReference>
<dbReference type="EMBL" id="NIHS01000042">
    <property type="protein sequence ID" value="PLT69485.1"/>
    <property type="molecule type" value="Genomic_DNA"/>
</dbReference>
<evidence type="ECO:0000313" key="21">
    <source>
        <dbReference type="Proteomes" id="UP000283992"/>
    </source>
</evidence>
<comment type="caution">
    <text evidence="12">The sequence shown here is derived from an EMBL/GenBank/DDBJ whole genome shotgun (WGS) entry which is preliminary data.</text>
</comment>
<dbReference type="Proteomes" id="UP001076974">
    <property type="component" value="Unassembled WGS sequence"/>
</dbReference>
<dbReference type="EMBL" id="JAAIRY010000018">
    <property type="protein sequence ID" value="NSI65741.1"/>
    <property type="molecule type" value="Genomic_DNA"/>
</dbReference>
<evidence type="ECO:0000313" key="19">
    <source>
        <dbReference type="Proteomes" id="UP000235093"/>
    </source>
</evidence>
<dbReference type="Pfam" id="PF00933">
    <property type="entry name" value="Glyco_hydro_3"/>
    <property type="match status" value="1"/>
</dbReference>
<evidence type="ECO:0000313" key="14">
    <source>
        <dbReference type="EMBL" id="RGQ60539.1"/>
    </source>
</evidence>
<dbReference type="RefSeq" id="WP_101871485.1">
    <property type="nucleotide sequence ID" value="NZ_AP031446.1"/>
</dbReference>
<evidence type="ECO:0000313" key="22">
    <source>
        <dbReference type="Proteomes" id="UP000284472"/>
    </source>
</evidence>
<evidence type="ECO:0000313" key="16">
    <source>
        <dbReference type="EMBL" id="RHG78929.1"/>
    </source>
</evidence>
<reference evidence="6" key="6">
    <citation type="submission" date="2022-11" db="EMBL/GenBank/DDBJ databases">
        <title>Temperate bacteriophages infecting mucin-degrading bacterium Ruminococcus gnavus from the human gut.</title>
        <authorList>
            <person name="Buttimer C."/>
        </authorList>
    </citation>
    <scope>NUCLEOTIDE SEQUENCE</scope>
    <source>
        <strain evidence="6">CCUG 49994</strain>
        <strain evidence="7">CCUG 52279</strain>
    </source>
</reference>
<protein>
    <submittedName>
        <fullName evidence="5">Glycoside hydrolase family 3 C-terminal domain-containing protein</fullName>
    </submittedName>
    <submittedName>
        <fullName evidence="11">Glycoside hydrolase family 3 protein</fullName>
    </submittedName>
    <submittedName>
        <fullName evidence="12">Glycosyl hydrolase</fullName>
    </submittedName>
</protein>
<accession>A0A2N5P331</accession>
<dbReference type="EMBL" id="JAPZED010000015">
    <property type="protein sequence ID" value="MCZ7694815.1"/>
    <property type="molecule type" value="Genomic_DNA"/>
</dbReference>
<dbReference type="PANTHER" id="PTHR42721:SF3">
    <property type="entry name" value="BETA-D-XYLOSIDASE 5-RELATED"/>
    <property type="match status" value="1"/>
</dbReference>
<reference evidence="8" key="8">
    <citation type="submission" date="2022-12" db="EMBL/GenBank/DDBJ databases">
        <title>Genome of R. gnavus strain RSHDN_123.</title>
        <authorList>
            <person name="Abdugheni R."/>
        </authorList>
    </citation>
    <scope>NUCLEOTIDE SEQUENCE</scope>
    <source>
        <strain evidence="8">RSHDN_123</strain>
    </source>
</reference>
<reference evidence="11" key="4">
    <citation type="submission" date="2020-02" db="EMBL/GenBank/DDBJ databases">
        <authorList>
            <person name="Littmann E."/>
            <person name="Sorbara M."/>
        </authorList>
    </citation>
    <scope>NUCLEOTIDE SEQUENCE</scope>
    <source>
        <strain evidence="11">MSK.11.9</strain>
    </source>
</reference>
<reference evidence="11" key="3">
    <citation type="journal article" date="2020" name="Cell Host Microbe">
        <title>Functional and Genomic Variation between Human-Derived Isolates of Lachnospiraceae Reveals Inter- and Intra-Species Diversity.</title>
        <authorList>
            <person name="Sorbara M.T."/>
            <person name="Littmann E.R."/>
            <person name="Fontana E."/>
            <person name="Moody T.U."/>
            <person name="Kohout C.E."/>
            <person name="Gjonbalaj M."/>
            <person name="Eaton V."/>
            <person name="Seok R."/>
            <person name="Leiner I.M."/>
            <person name="Pamer E.G."/>
        </authorList>
    </citation>
    <scope>NUCLEOTIDE SEQUENCE</scope>
    <source>
        <strain evidence="11">MSK.11.9</strain>
    </source>
</reference>
<dbReference type="Proteomes" id="UP001296581">
    <property type="component" value="Unassembled WGS sequence"/>
</dbReference>
<dbReference type="Gene3D" id="3.40.50.1700">
    <property type="entry name" value="Glycoside hydrolase family 3 C-terminal domain"/>
    <property type="match status" value="1"/>
</dbReference>
<dbReference type="Gene3D" id="2.60.40.10">
    <property type="entry name" value="Immunoglobulins"/>
    <property type="match status" value="1"/>
</dbReference>
<gene>
    <name evidence="13" type="ORF">CDL23_14600</name>
    <name evidence="12" type="ORF">CDL26_15210</name>
    <name evidence="17" type="ORF">DW142_04765</name>
    <name evidence="16" type="ORF">DW243_16970</name>
    <name evidence="15" type="ORF">DW812_17500</name>
    <name evidence="14" type="ORF">DWY88_15795</name>
    <name evidence="11" type="ORF">G4981_10710</name>
    <name evidence="5" type="ORF">LIQ08_16890</name>
    <name evidence="10" type="ORF">O4N78_15475</name>
    <name evidence="8" type="ORF">O8D18_12360</name>
    <name evidence="7" type="ORF">OZZ16_13440</name>
    <name evidence="6" type="ORF">OZZ17_16415</name>
    <name evidence="9" type="ORF">PNU63_16260</name>
</gene>
<dbReference type="Proteomes" id="UP001211731">
    <property type="component" value="Unassembled WGS sequence"/>
</dbReference>
<evidence type="ECO:0000313" key="18">
    <source>
        <dbReference type="Proteomes" id="UP000234891"/>
    </source>
</evidence>
<dbReference type="Proteomes" id="UP001149331">
    <property type="component" value="Unassembled WGS sequence"/>
</dbReference>
<dbReference type="InterPro" id="IPR026891">
    <property type="entry name" value="Fn3-like"/>
</dbReference>
<evidence type="ECO:0000313" key="9">
    <source>
        <dbReference type="EMBL" id="MDB8740305.1"/>
    </source>
</evidence>
<dbReference type="Proteomes" id="UP000283992">
    <property type="component" value="Unassembled WGS sequence"/>
</dbReference>
<dbReference type="Proteomes" id="UP000234891">
    <property type="component" value="Unassembled WGS sequence"/>
</dbReference>
<evidence type="ECO:0000313" key="15">
    <source>
        <dbReference type="EMBL" id="RHC99963.1"/>
    </source>
</evidence>
<dbReference type="Proteomes" id="UP001148455">
    <property type="component" value="Unassembled WGS sequence"/>
</dbReference>
<comment type="similarity">
    <text evidence="1">Belongs to the glycosyl hydrolase 3 family.</text>
</comment>
<name>A0A2N5P331_MEDGN</name>
<dbReference type="EMBL" id="JAPZEG010000027">
    <property type="protein sequence ID" value="MDE1204938.1"/>
    <property type="molecule type" value="Genomic_DNA"/>
</dbReference>
<dbReference type="GO" id="GO:0009044">
    <property type="term" value="F:xylan 1,4-beta-xylosidase activity"/>
    <property type="evidence" value="ECO:0007669"/>
    <property type="project" value="InterPro"/>
</dbReference>
<dbReference type="InterPro" id="IPR036881">
    <property type="entry name" value="Glyco_hydro_3_C_sf"/>
</dbReference>
<dbReference type="Proteomes" id="UP000283981">
    <property type="component" value="Unassembled WGS sequence"/>
</dbReference>
<evidence type="ECO:0000313" key="20">
    <source>
        <dbReference type="Proteomes" id="UP000283981"/>
    </source>
</evidence>
<dbReference type="SUPFAM" id="SSF51445">
    <property type="entry name" value="(Trans)glycosidases"/>
    <property type="match status" value="1"/>
</dbReference>
<proteinExistence type="inferred from homology"/>
<evidence type="ECO:0000313" key="6">
    <source>
        <dbReference type="EMBL" id="MCZ0669078.1"/>
    </source>
</evidence>
<dbReference type="InterPro" id="IPR044993">
    <property type="entry name" value="BXL"/>
</dbReference>
<dbReference type="AlphaFoldDB" id="A0A2N5P331"/>
<keyword evidence="3 12" id="KW-0378">Hydrolase</keyword>
<dbReference type="EMBL" id="QRIS01000046">
    <property type="protein sequence ID" value="RHG78929.1"/>
    <property type="molecule type" value="Genomic_DNA"/>
</dbReference>
<dbReference type="Proteomes" id="UP000284472">
    <property type="component" value="Unassembled WGS sequence"/>
</dbReference>
<evidence type="ECO:0000256" key="3">
    <source>
        <dbReference type="ARBA" id="ARBA00022801"/>
    </source>
</evidence>
<evidence type="ECO:0000256" key="2">
    <source>
        <dbReference type="ARBA" id="ARBA00022729"/>
    </source>
</evidence>
<dbReference type="EMBL" id="JAJBOM010000035">
    <property type="protein sequence ID" value="MCB5620808.1"/>
    <property type="molecule type" value="Genomic_DNA"/>
</dbReference>
<dbReference type="InterPro" id="IPR002772">
    <property type="entry name" value="Glyco_hydro_3_C"/>
</dbReference>
<reference evidence="20 21" key="2">
    <citation type="submission" date="2018-08" db="EMBL/GenBank/DDBJ databases">
        <title>A genome reference for cultivated species of the human gut microbiota.</title>
        <authorList>
            <person name="Zou Y."/>
            <person name="Xue W."/>
            <person name="Luo G."/>
        </authorList>
    </citation>
    <scope>NUCLEOTIDE SEQUENCE [LARGE SCALE GENOMIC DNA]</scope>
    <source>
        <strain evidence="14 23">AF27-4BH</strain>
        <strain evidence="17 21">AM12-54</strain>
        <strain evidence="16 20">AM21-18</strain>
        <strain evidence="15 22">AM32-6</strain>
    </source>
</reference>
<dbReference type="EMBL" id="QRLN01000004">
    <property type="protein sequence ID" value="RHJ14767.1"/>
    <property type="molecule type" value="Genomic_DNA"/>
</dbReference>
<evidence type="ECO:0000313" key="5">
    <source>
        <dbReference type="EMBL" id="MCB5620808.1"/>
    </source>
</evidence>
<evidence type="ECO:0000313" key="11">
    <source>
        <dbReference type="EMBL" id="NSI65741.1"/>
    </source>
</evidence>
<keyword evidence="2" id="KW-0732">Signal</keyword>
<reference evidence="10" key="7">
    <citation type="submission" date="2022-12" db="EMBL/GenBank/DDBJ databases">
        <title>Genome of R. gnavus strain RSHDN_120.</title>
        <authorList>
            <person name="Abdugheni R."/>
        </authorList>
    </citation>
    <scope>NUCLEOTIDE SEQUENCE</scope>
    <source>
        <strain evidence="10">RSHDN_120</strain>
    </source>
</reference>
<dbReference type="GO" id="GO:0031222">
    <property type="term" value="P:arabinan catabolic process"/>
    <property type="evidence" value="ECO:0007669"/>
    <property type="project" value="TreeGrafter"/>
</dbReference>
<dbReference type="InterPro" id="IPR036962">
    <property type="entry name" value="Glyco_hydro_3_N_sf"/>
</dbReference>
<dbReference type="SUPFAM" id="SSF52279">
    <property type="entry name" value="Beta-D-glucan exohydrolase, C-terminal domain"/>
    <property type="match status" value="1"/>
</dbReference>
<dbReference type="InterPro" id="IPR001764">
    <property type="entry name" value="Glyco_hydro_3_N"/>
</dbReference>
<evidence type="ECO:0000313" key="13">
    <source>
        <dbReference type="EMBL" id="PLT71665.1"/>
    </source>
</evidence>
<evidence type="ECO:0000256" key="1">
    <source>
        <dbReference type="ARBA" id="ARBA00005336"/>
    </source>
</evidence>
<dbReference type="GO" id="GO:0045493">
    <property type="term" value="P:xylan catabolic process"/>
    <property type="evidence" value="ECO:0007669"/>
    <property type="project" value="InterPro"/>
</dbReference>
<dbReference type="InterPro" id="IPR017853">
    <property type="entry name" value="GH"/>
</dbReference>
<dbReference type="EMBL" id="JAPRAY010000033">
    <property type="protein sequence ID" value="MCZ0669078.1"/>
    <property type="molecule type" value="Genomic_DNA"/>
</dbReference>
<dbReference type="Proteomes" id="UP000235093">
    <property type="component" value="Unassembled WGS sequence"/>
</dbReference>
<dbReference type="EMBL" id="NIHT01000031">
    <property type="protein sequence ID" value="PLT71665.1"/>
    <property type="molecule type" value="Genomic_DNA"/>
</dbReference>
<dbReference type="Pfam" id="PF01915">
    <property type="entry name" value="Glyco_hydro_3_C"/>
    <property type="match status" value="1"/>
</dbReference>
<dbReference type="EMBL" id="QRTJ01000048">
    <property type="protein sequence ID" value="RGQ60539.1"/>
    <property type="molecule type" value="Genomic_DNA"/>
</dbReference>
<organism evidence="12 18">
    <name type="scientific">Mediterraneibacter gnavus</name>
    <name type="common">Ruminococcus gnavus</name>
    <dbReference type="NCBI Taxonomy" id="33038"/>
    <lineage>
        <taxon>Bacteria</taxon>
        <taxon>Bacillati</taxon>
        <taxon>Bacillota</taxon>
        <taxon>Clostridia</taxon>
        <taxon>Lachnospirales</taxon>
        <taxon>Lachnospiraceae</taxon>
        <taxon>Mediterraneibacter</taxon>
    </lineage>
</organism>
<evidence type="ECO:0000313" key="12">
    <source>
        <dbReference type="EMBL" id="PLT69485.1"/>
    </source>
</evidence>
<dbReference type="GO" id="GO:0046556">
    <property type="term" value="F:alpha-L-arabinofuranosidase activity"/>
    <property type="evidence" value="ECO:0007669"/>
    <property type="project" value="TreeGrafter"/>
</dbReference>
<evidence type="ECO:0000259" key="4">
    <source>
        <dbReference type="SMART" id="SM01217"/>
    </source>
</evidence>
<dbReference type="EMBL" id="JAQMLR010000027">
    <property type="protein sequence ID" value="MDB8740305.1"/>
    <property type="molecule type" value="Genomic_DNA"/>
</dbReference>
<dbReference type="SMART" id="SM01217">
    <property type="entry name" value="Fn3_like"/>
    <property type="match status" value="1"/>
</dbReference>
<evidence type="ECO:0000313" key="8">
    <source>
        <dbReference type="EMBL" id="MCZ7694815.1"/>
    </source>
</evidence>
<reference evidence="9" key="9">
    <citation type="submission" date="2023-01" db="EMBL/GenBank/DDBJ databases">
        <title>Human gut microbiome strain richness.</title>
        <authorList>
            <person name="Chen-Liaw A."/>
        </authorList>
    </citation>
    <scope>NUCLEOTIDE SEQUENCE</scope>
    <source>
        <strain evidence="9">1001217st1_A9_1001217B_191108</strain>
    </source>
</reference>
<evidence type="ECO:0000313" key="23">
    <source>
        <dbReference type="Proteomes" id="UP000286137"/>
    </source>
</evidence>
<evidence type="ECO:0000313" key="17">
    <source>
        <dbReference type="EMBL" id="RHJ14767.1"/>
    </source>
</evidence>
<dbReference type="PRINTS" id="PR00133">
    <property type="entry name" value="GLHYDRLASE3"/>
</dbReference>
<evidence type="ECO:0000313" key="10">
    <source>
        <dbReference type="EMBL" id="MDE1204938.1"/>
    </source>
</evidence>
<dbReference type="Proteomes" id="UP000286137">
    <property type="component" value="Unassembled WGS sequence"/>
</dbReference>
<dbReference type="Pfam" id="PF14310">
    <property type="entry name" value="Fn3-like"/>
    <property type="match status" value="1"/>
</dbReference>
<dbReference type="Gene3D" id="3.20.20.300">
    <property type="entry name" value="Glycoside hydrolase, family 3, N-terminal domain"/>
    <property type="match status" value="1"/>
</dbReference>
<feature type="domain" description="Fibronectin type III-like" evidence="4">
    <location>
        <begin position="610"/>
        <end position="679"/>
    </location>
</feature>
<dbReference type="Proteomes" id="UP001079535">
    <property type="component" value="Unassembled WGS sequence"/>
</dbReference>
<sequence>MDRKEARRKAQELVMKMTIEEKASQLRYDSPGISRLGIPEYNWWNEGLHGVARAGIATVFPQAIGMAASFDEDMVRKIGDIIAEEGRAKYNAASKQDDRDIYKGLTFWAPNVNIFRDPRWGRGHETYGEDPCLTATLGKAYVEGLQGNGETMKAAACAKHFAVHSGPEALRHEFNAEVSQKDMEETYLPAFKALVEDAHVEAVMGAYNCVNGEPCCGSKTLIKNKLRGEWNFEGHFVSDCWAIRDFHENHMVTGTPMQSAAMALNAGCDLNCGNTYLYILNAYHHGMVTEEAITEAAVRLFTTRFMLGLFDGSEYDKIPYSKVECSEHLLIAHKAALESIVLLKNENGILPLKENEIKTLGIIGPNADSRAALIGNYHGTSSEYVTVLEGVRRYVGDEIRIIYSQGCDLFKNKTEPLAQDMDRLSEAVTVAQNSDVIILCLGLDETLEGEEGDTGNSYASGDKEDLQLPLCQRRLMEVVAQTGKPVILCMMAGSDIDLSFAQKHFEGILQLWYPGARGGNAVAEILFGKESPSGKLPVTFYETLSELPSFEDYSMSGRTYRYMKGKAQYPFGYGLTYGKAEVRSVEVVETETGANVFVKVENKGERDICEVLQIYIKCENSIYAVPNPQLCGFCRVKLYKEERKTLQVHIPGEAFTVVDEEGRHIAGGKHYTIYAGFSQPDAKSEELTGMSPVKVEFRKR</sequence>